<dbReference type="AlphaFoldDB" id="A0A972GPU3"/>
<organism evidence="2 3">
    <name type="scientific">Paenibacillus foliorum</name>
    <dbReference type="NCBI Taxonomy" id="2654974"/>
    <lineage>
        <taxon>Bacteria</taxon>
        <taxon>Bacillati</taxon>
        <taxon>Bacillota</taxon>
        <taxon>Bacilli</taxon>
        <taxon>Bacillales</taxon>
        <taxon>Paenibacillaceae</taxon>
        <taxon>Paenibacillus</taxon>
    </lineage>
</organism>
<keyword evidence="1" id="KW-1133">Transmembrane helix</keyword>
<name>A0A972GPU3_9BACL</name>
<reference evidence="2" key="1">
    <citation type="submission" date="2019-10" db="EMBL/GenBank/DDBJ databases">
        <title>Description of Paenibacillus glebae sp. nov.</title>
        <authorList>
            <person name="Carlier A."/>
            <person name="Qi S."/>
        </authorList>
    </citation>
    <scope>NUCLEOTIDE SEQUENCE</scope>
    <source>
        <strain evidence="2">LMG 31456</strain>
    </source>
</reference>
<protein>
    <submittedName>
        <fullName evidence="2">Uncharacterized protein</fullName>
    </submittedName>
</protein>
<keyword evidence="1" id="KW-0812">Transmembrane</keyword>
<feature type="transmembrane region" description="Helical" evidence="1">
    <location>
        <begin position="34"/>
        <end position="53"/>
    </location>
</feature>
<comment type="caution">
    <text evidence="2">The sequence shown here is derived from an EMBL/GenBank/DDBJ whole genome shotgun (WGS) entry which is preliminary data.</text>
</comment>
<evidence type="ECO:0000313" key="3">
    <source>
        <dbReference type="Proteomes" id="UP000641588"/>
    </source>
</evidence>
<gene>
    <name evidence="2" type="ORF">GC093_15435</name>
</gene>
<keyword evidence="1" id="KW-0472">Membrane</keyword>
<dbReference type="Proteomes" id="UP000641588">
    <property type="component" value="Unassembled WGS sequence"/>
</dbReference>
<evidence type="ECO:0000256" key="1">
    <source>
        <dbReference type="SAM" id="Phobius"/>
    </source>
</evidence>
<accession>A0A972GPU3</accession>
<dbReference type="EMBL" id="WHOD01000059">
    <property type="protein sequence ID" value="NOU94602.1"/>
    <property type="molecule type" value="Genomic_DNA"/>
</dbReference>
<keyword evidence="3" id="KW-1185">Reference proteome</keyword>
<evidence type="ECO:0000313" key="2">
    <source>
        <dbReference type="EMBL" id="NOU94602.1"/>
    </source>
</evidence>
<sequence length="76" mass="8928">MNKIFLTAFAFLLLMNLLFDLKRLRKQNKSLKGLYITVYSLTCFTFITILFGVKLPMPTHFFINQVSPWVFSIVHP</sequence>
<proteinExistence type="predicted"/>
<dbReference type="RefSeq" id="WP_171652821.1">
    <property type="nucleotide sequence ID" value="NZ_WHOD01000059.1"/>
</dbReference>